<proteinExistence type="predicted"/>
<dbReference type="OrthoDB" id="5336357at2759"/>
<feature type="compositionally biased region" description="Basic and acidic residues" evidence="1">
    <location>
        <begin position="56"/>
        <end position="66"/>
    </location>
</feature>
<gene>
    <name evidence="2" type="ORF">AAL_01815</name>
</gene>
<evidence type="ECO:0000256" key="1">
    <source>
        <dbReference type="SAM" id="MobiDB-lite"/>
    </source>
</evidence>
<keyword evidence="3" id="KW-1185">Reference proteome</keyword>
<organism evidence="2 3">
    <name type="scientific">Moelleriella libera RCEF 2490</name>
    <dbReference type="NCBI Taxonomy" id="1081109"/>
    <lineage>
        <taxon>Eukaryota</taxon>
        <taxon>Fungi</taxon>
        <taxon>Dikarya</taxon>
        <taxon>Ascomycota</taxon>
        <taxon>Pezizomycotina</taxon>
        <taxon>Sordariomycetes</taxon>
        <taxon>Hypocreomycetidae</taxon>
        <taxon>Hypocreales</taxon>
        <taxon>Clavicipitaceae</taxon>
        <taxon>Moelleriella</taxon>
    </lineage>
</organism>
<dbReference type="EMBL" id="AZGY01000002">
    <property type="protein sequence ID" value="OAA32483.1"/>
    <property type="molecule type" value="Genomic_DNA"/>
</dbReference>
<evidence type="ECO:0000313" key="2">
    <source>
        <dbReference type="EMBL" id="OAA32483.1"/>
    </source>
</evidence>
<name>A0A166UGU0_9HYPO</name>
<comment type="caution">
    <text evidence="2">The sequence shown here is derived from an EMBL/GenBank/DDBJ whole genome shotgun (WGS) entry which is preliminary data.</text>
</comment>
<evidence type="ECO:0000313" key="3">
    <source>
        <dbReference type="Proteomes" id="UP000078544"/>
    </source>
</evidence>
<protein>
    <submittedName>
        <fullName evidence="2">Uncharacterized protein</fullName>
    </submittedName>
</protein>
<dbReference type="AlphaFoldDB" id="A0A166UGU0"/>
<feature type="compositionally biased region" description="Low complexity" evidence="1">
    <location>
        <begin position="14"/>
        <end position="29"/>
    </location>
</feature>
<dbReference type="STRING" id="1081109.A0A166UGU0"/>
<accession>A0A166UGU0</accession>
<feature type="region of interest" description="Disordered" evidence="1">
    <location>
        <begin position="1"/>
        <end position="33"/>
    </location>
</feature>
<feature type="region of interest" description="Disordered" evidence="1">
    <location>
        <begin position="47"/>
        <end position="66"/>
    </location>
</feature>
<sequence length="181" mass="19649">MTLKRKRSEPELCTSPSSTSSSTSGSPSGHLLFRDVNPMAYRNMPTAHLHSRTWKRSRDNRPPEDQVHQRTLNLLYSAAQRTHDQPLQMPEVLAQQPSHAAAVLAGKQQQSLHRFWNIRPAPTAPASMPTASMMTGTAQQLVGASSTACEDCGTCLGSGLDSDDPMAVDDDTMARSTAYGV</sequence>
<reference evidence="2 3" key="1">
    <citation type="journal article" date="2016" name="Genome Biol. Evol.">
        <title>Divergent and convergent evolution of fungal pathogenicity.</title>
        <authorList>
            <person name="Shang Y."/>
            <person name="Xiao G."/>
            <person name="Zheng P."/>
            <person name="Cen K."/>
            <person name="Zhan S."/>
            <person name="Wang C."/>
        </authorList>
    </citation>
    <scope>NUCLEOTIDE SEQUENCE [LARGE SCALE GENOMIC DNA]</scope>
    <source>
        <strain evidence="2 3">RCEF 2490</strain>
    </source>
</reference>
<dbReference type="Proteomes" id="UP000078544">
    <property type="component" value="Unassembled WGS sequence"/>
</dbReference>